<dbReference type="OrthoDB" id="27214at2759"/>
<name>A0A9P7KFY3_9AGAR</name>
<sequence>MAKHEGVKTVVVGGKKGTQQQYCGIVGGQSTDFSTIDTEIKTTHLKNHSLAPPDLRVNGVQGITWRLGFGITNPTEPEEWQDHPADVNLPVSGNLVNNPLAIWEEVVRRVFA</sequence>
<dbReference type="EMBL" id="JABCKI010000352">
    <property type="protein sequence ID" value="KAG5650831.1"/>
    <property type="molecule type" value="Genomic_DNA"/>
</dbReference>
<evidence type="ECO:0000313" key="1">
    <source>
        <dbReference type="EMBL" id="KAG5650831.1"/>
    </source>
</evidence>
<organism evidence="1 2">
    <name type="scientific">Sphagnurus paluster</name>
    <dbReference type="NCBI Taxonomy" id="117069"/>
    <lineage>
        <taxon>Eukaryota</taxon>
        <taxon>Fungi</taxon>
        <taxon>Dikarya</taxon>
        <taxon>Basidiomycota</taxon>
        <taxon>Agaricomycotina</taxon>
        <taxon>Agaricomycetes</taxon>
        <taxon>Agaricomycetidae</taxon>
        <taxon>Agaricales</taxon>
        <taxon>Tricholomatineae</taxon>
        <taxon>Lyophyllaceae</taxon>
        <taxon>Sphagnurus</taxon>
    </lineage>
</organism>
<comment type="caution">
    <text evidence="1">The sequence shown here is derived from an EMBL/GenBank/DDBJ whole genome shotgun (WGS) entry which is preliminary data.</text>
</comment>
<dbReference type="Proteomes" id="UP000717328">
    <property type="component" value="Unassembled WGS sequence"/>
</dbReference>
<evidence type="ECO:0000313" key="2">
    <source>
        <dbReference type="Proteomes" id="UP000717328"/>
    </source>
</evidence>
<dbReference type="AlphaFoldDB" id="A0A9P7KFY3"/>
<gene>
    <name evidence="1" type="ORF">H0H81_010880</name>
</gene>
<reference evidence="1" key="2">
    <citation type="submission" date="2021-10" db="EMBL/GenBank/DDBJ databases">
        <title>Phylogenomics reveals ancestral predisposition of the termite-cultivated fungus Termitomyces towards a domesticated lifestyle.</title>
        <authorList>
            <person name="Auxier B."/>
            <person name="Grum-Grzhimaylo A."/>
            <person name="Cardenas M.E."/>
            <person name="Lodge J.D."/>
            <person name="Laessoe T."/>
            <person name="Pedersen O."/>
            <person name="Smith M.E."/>
            <person name="Kuyper T.W."/>
            <person name="Franco-Molano E.A."/>
            <person name="Baroni T.J."/>
            <person name="Aanen D.K."/>
        </authorList>
    </citation>
    <scope>NUCLEOTIDE SEQUENCE</scope>
    <source>
        <strain evidence="1">D49</strain>
    </source>
</reference>
<accession>A0A9P7KFY3</accession>
<keyword evidence="2" id="KW-1185">Reference proteome</keyword>
<proteinExistence type="predicted"/>
<protein>
    <submittedName>
        <fullName evidence="1">Uncharacterized protein</fullName>
    </submittedName>
</protein>
<reference evidence="1" key="1">
    <citation type="submission" date="2021-02" db="EMBL/GenBank/DDBJ databases">
        <authorList>
            <person name="Nieuwenhuis M."/>
            <person name="Van De Peppel L.J.J."/>
        </authorList>
    </citation>
    <scope>NUCLEOTIDE SEQUENCE</scope>
    <source>
        <strain evidence="1">D49</strain>
    </source>
</reference>